<gene>
    <name evidence="2" type="ORF">OBA43_07965</name>
</gene>
<organism evidence="2 3">
    <name type="scientific">Empedobacter falsenii</name>
    <dbReference type="NCBI Taxonomy" id="343874"/>
    <lineage>
        <taxon>Bacteria</taxon>
        <taxon>Pseudomonadati</taxon>
        <taxon>Bacteroidota</taxon>
        <taxon>Flavobacteriia</taxon>
        <taxon>Flavobacteriales</taxon>
        <taxon>Weeksellaceae</taxon>
        <taxon>Empedobacter</taxon>
    </lineage>
</organism>
<evidence type="ECO:0000256" key="1">
    <source>
        <dbReference type="SAM" id="Phobius"/>
    </source>
</evidence>
<dbReference type="EMBL" id="CP106831">
    <property type="protein sequence ID" value="WIH96220.1"/>
    <property type="molecule type" value="Genomic_DNA"/>
</dbReference>
<accession>A0ABY8V9K3</accession>
<keyword evidence="3" id="KW-1185">Reference proteome</keyword>
<reference evidence="2 3" key="1">
    <citation type="submission" date="2022-09" db="EMBL/GenBank/DDBJ databases">
        <title>Whole genome sequencing analysis of tet(X)-positive Empedobacter falsenii YWS9-3.</title>
        <authorList>
            <person name="Chen C."/>
            <person name="Lv Y.-L."/>
        </authorList>
    </citation>
    <scope>NUCLEOTIDE SEQUENCE [LARGE SCALE GENOMIC DNA]</scope>
    <source>
        <strain evidence="2 3">YWS9-3_T</strain>
    </source>
</reference>
<evidence type="ECO:0000313" key="2">
    <source>
        <dbReference type="EMBL" id="WIH96220.1"/>
    </source>
</evidence>
<evidence type="ECO:0008006" key="4">
    <source>
        <dbReference type="Google" id="ProtNLM"/>
    </source>
</evidence>
<sequence length="852" mass="98725">MDFNYSKYGVVMGFFLWCCSVIFVAGQEHKSGLVFSTTPRVEVQDNPIFTVVMQIENQTQDTVYAYLKMHLPSGIRQLNQEVMKISLNPSKKAFIPLKFSAQKTLSAGKSELRFDLIEVSGQLLSNSITEINMLSKRSVKIFPQIPTVFFHQEDDSVRYELRVLNHGNETESVLINNVIPNFRGGYNTQNLRVEVKAFEEKTLKFSHYVDRDMIGTEMFYANISAYYQNGDHLGNAIFLLKNASSKRHYVDPQKMNSHWSQYSSNSVNMSLRDIGGQNPNYNFFAHHDFSVGMNELAYHLNYTYWENSTTNLLTDSWVKYQHKNTGFQLGSITNNDCDIPINGRGATLYHNNPEKESYLRVGAVEKNYNLLETLSTESIKNNYTAFAQSRFKLKSNQYIQSAAVYDYNYENTNFIWSNQYQWNSKNDWRYLVRGSYGYTQFNANQEAEHSTLIAANVSGRIKKLEIYSSNYYSSGHYPGTRRGALYLNQRLQHSFDHFSVWTNLTYSHSNPKTLNTALELYSQSNQSTSFREELGLSFRVSQQSNLAISQKYTYEDTHYFEVENFQYLPISFQAVYMNGMISWLSKSRNHQVVFNTSNGIFTGGSNAAWKPLSYTQLNWNYKNFQLNTSFQLGSTMVSELYLNQNIEEDVLKYSLAASYRKSFFRNKLNVDLQTYYNYNQNLGHTINLGGFIEYEPIDHLSVNFLMNYNTFETSFRVNKQSYIQTGIKYLLPPKNEPSLVKKGNVLIKVYYDQNGNGLFDEGDVWANDRMVNINEATFLTDKSGAINYQKVPYGAYKIEVPGQKWYAKIYDIQHVNQQTIIEIPMYRTGTLRGKLQYEQVSRLEYQVPIHLA</sequence>
<proteinExistence type="predicted"/>
<name>A0ABY8V9K3_9FLAO</name>
<feature type="transmembrane region" description="Helical" evidence="1">
    <location>
        <begin position="7"/>
        <end position="26"/>
    </location>
</feature>
<protein>
    <recommendedName>
        <fullName evidence="4">SD-repeat containing protein B domain-containing protein</fullName>
    </recommendedName>
</protein>
<dbReference type="RefSeq" id="WP_284582862.1">
    <property type="nucleotide sequence ID" value="NZ_CP106831.1"/>
</dbReference>
<keyword evidence="1" id="KW-0812">Transmembrane</keyword>
<dbReference type="SUPFAM" id="SSF117074">
    <property type="entry name" value="Hypothetical protein PA1324"/>
    <property type="match status" value="1"/>
</dbReference>
<keyword evidence="1" id="KW-0472">Membrane</keyword>
<keyword evidence="1" id="KW-1133">Transmembrane helix</keyword>
<dbReference type="Proteomes" id="UP001223501">
    <property type="component" value="Chromosome"/>
</dbReference>
<evidence type="ECO:0000313" key="3">
    <source>
        <dbReference type="Proteomes" id="UP001223501"/>
    </source>
</evidence>